<dbReference type="VEuPathDB" id="AmoebaDB:EHI7A_038670"/>
<dbReference type="InterPro" id="IPR036457">
    <property type="entry name" value="PPM-type-like_dom_sf"/>
</dbReference>
<proteinExistence type="predicted"/>
<dbReference type="AlphaFoldDB" id="A0A175JP40"/>
<evidence type="ECO:0000313" key="1">
    <source>
        <dbReference type="EMBL" id="GAT95510.1"/>
    </source>
</evidence>
<comment type="caution">
    <text evidence="1">The sequence shown here is derived from an EMBL/GenBank/DDBJ whole genome shotgun (WGS) entry which is preliminary data.</text>
</comment>
<dbReference type="VEuPathDB" id="AmoebaDB:EHI_079840"/>
<accession>A0A175JP40</accession>
<dbReference type="VEuPathDB" id="AmoebaDB:EHI8A_037520"/>
<gene>
    <name evidence="1" type="ORF">CL6EHI_079840</name>
</gene>
<dbReference type="VEuPathDB" id="AmoebaDB:EHI5A_065840"/>
<dbReference type="Proteomes" id="UP000078387">
    <property type="component" value="Unassembled WGS sequence"/>
</dbReference>
<dbReference type="EMBL" id="BDEQ01000001">
    <property type="protein sequence ID" value="GAT95510.1"/>
    <property type="molecule type" value="Genomic_DNA"/>
</dbReference>
<dbReference type="VEuPathDB" id="AmoebaDB:KM1_078980"/>
<dbReference type="Gene3D" id="3.60.40.10">
    <property type="entry name" value="PPM-type phosphatase domain"/>
    <property type="match status" value="1"/>
</dbReference>
<dbReference type="eggNOG" id="ENOG502QTP9">
    <property type="taxonomic scope" value="Eukaryota"/>
</dbReference>
<dbReference type="InterPro" id="IPR053287">
    <property type="entry name" value="PP2C-like_domain"/>
</dbReference>
<sequence>MEAIEKLIKTIPYGDIPPPFNNQFNKVNPEFIKQVHSIPVKEGFENHIMSKLDYTDSILDFYNFNDEVHVCKGFTIQTISNYPILEKDGVKHRDGDPVADAYGFYRCRNFLIYSVNDGCGWGVEPSYAARVASATFVLFMKNELEKNVLRTTEEIQELCRTGLALAHQTIIQLEVPEGKIGGTCTTCCGVIVPIIDNEELKKKGINSNQFEDIHQEGSKVQQEVKEYFKSITLKSKVLEKYQLIGLSVGDCKTFFIKNEQNVWTTEDLTYGSRLHAIGSNDPGGRIGIQGTNKRMDIRNAMVYHKILKWNDIIMVCSDGIHDNLEPQTRGFSPNEIQPELGDIKWFKLKKEQIEEINRNYSLKFISEVASHAVSVHQFHKMMMDAIIGVIVDRKKYMEDHPNNAVPNVFSGKLDHATLLLARPTF</sequence>
<protein>
    <recommendedName>
        <fullName evidence="3">Tipa</fullName>
    </recommendedName>
</protein>
<evidence type="ECO:0000313" key="2">
    <source>
        <dbReference type="Proteomes" id="UP000078387"/>
    </source>
</evidence>
<evidence type="ECO:0008006" key="3">
    <source>
        <dbReference type="Google" id="ProtNLM"/>
    </source>
</evidence>
<dbReference type="SUPFAM" id="SSF81606">
    <property type="entry name" value="PP2C-like"/>
    <property type="match status" value="1"/>
</dbReference>
<dbReference type="PANTHER" id="PTHR21586">
    <property type="entry name" value="TIPA"/>
    <property type="match status" value="1"/>
</dbReference>
<organism evidence="1 2">
    <name type="scientific">Entamoeba histolytica</name>
    <dbReference type="NCBI Taxonomy" id="5759"/>
    <lineage>
        <taxon>Eukaryota</taxon>
        <taxon>Amoebozoa</taxon>
        <taxon>Evosea</taxon>
        <taxon>Archamoebae</taxon>
        <taxon>Mastigamoebida</taxon>
        <taxon>Entamoebidae</taxon>
        <taxon>Entamoeba</taxon>
    </lineage>
</organism>
<name>A0A175JP40_ENTHI</name>
<dbReference type="PANTHER" id="PTHR21586:SF0">
    <property type="entry name" value="PP2C-LIKE DOMAIN-CONTAINING PROTEIN CG9801"/>
    <property type="match status" value="1"/>
</dbReference>
<reference evidence="1 2" key="1">
    <citation type="submission" date="2016-05" db="EMBL/GenBank/DDBJ databases">
        <title>First whole genome sequencing of Entamoeba histolytica HM1:IMSS-clone-6.</title>
        <authorList>
            <person name="Mukherjee Avik.K."/>
            <person name="Izumyama S."/>
            <person name="Nakada-Tsukui K."/>
            <person name="Nozaki T."/>
        </authorList>
    </citation>
    <scope>NUCLEOTIDE SEQUENCE [LARGE SCALE GENOMIC DNA]</scope>
    <source>
        <strain evidence="1 2">HM1:IMSS clone 6</strain>
    </source>
</reference>